<evidence type="ECO:0000256" key="2">
    <source>
        <dbReference type="SAM" id="MobiDB-lite"/>
    </source>
</evidence>
<dbReference type="GO" id="GO:0030163">
    <property type="term" value="P:protein catabolic process"/>
    <property type="evidence" value="ECO:0007669"/>
    <property type="project" value="InterPro"/>
</dbReference>
<comment type="catalytic activity">
    <reaction evidence="1">
        <text>Hydrolysis of proteins in presence of ATP.</text>
        <dbReference type="EC" id="3.4.21.53"/>
    </reaction>
</comment>
<dbReference type="GO" id="GO:0004252">
    <property type="term" value="F:serine-type endopeptidase activity"/>
    <property type="evidence" value="ECO:0007669"/>
    <property type="project" value="UniProtKB-UniRule"/>
</dbReference>
<evidence type="ECO:0000256" key="1">
    <source>
        <dbReference type="PROSITE-ProRule" id="PRU01122"/>
    </source>
</evidence>
<dbReference type="InterPro" id="IPR008269">
    <property type="entry name" value="Lon_proteolytic"/>
</dbReference>
<organism evidence="4">
    <name type="scientific">Nonomuraea gerenzanensis</name>
    <dbReference type="NCBI Taxonomy" id="93944"/>
    <lineage>
        <taxon>Bacteria</taxon>
        <taxon>Bacillati</taxon>
        <taxon>Actinomycetota</taxon>
        <taxon>Actinomycetes</taxon>
        <taxon>Streptosporangiales</taxon>
        <taxon>Streptosporangiaceae</taxon>
        <taxon>Nonomuraea</taxon>
    </lineage>
</organism>
<dbReference type="PANTHER" id="PTHR10046">
    <property type="entry name" value="ATP DEPENDENT LON PROTEASE FAMILY MEMBER"/>
    <property type="match status" value="1"/>
</dbReference>
<dbReference type="AlphaFoldDB" id="A0A1M4EPC0"/>
<dbReference type="InterPro" id="IPR036034">
    <property type="entry name" value="PDZ_sf"/>
</dbReference>
<dbReference type="GO" id="GO:0005524">
    <property type="term" value="F:ATP binding"/>
    <property type="evidence" value="ECO:0007669"/>
    <property type="project" value="InterPro"/>
</dbReference>
<dbReference type="GO" id="GO:0006508">
    <property type="term" value="P:proteolysis"/>
    <property type="evidence" value="ECO:0007669"/>
    <property type="project" value="UniProtKB-KW"/>
</dbReference>
<evidence type="ECO:0000313" key="4">
    <source>
        <dbReference type="EMBL" id="SBP00680.1"/>
    </source>
</evidence>
<dbReference type="SUPFAM" id="SSF54211">
    <property type="entry name" value="Ribosomal protein S5 domain 2-like"/>
    <property type="match status" value="1"/>
</dbReference>
<evidence type="ECO:0000259" key="3">
    <source>
        <dbReference type="PROSITE" id="PS51786"/>
    </source>
</evidence>
<dbReference type="Gene3D" id="2.30.42.10">
    <property type="match status" value="1"/>
</dbReference>
<dbReference type="Pfam" id="PF05362">
    <property type="entry name" value="Lon_C"/>
    <property type="match status" value="1"/>
</dbReference>
<proteinExistence type="inferred from homology"/>
<dbReference type="Gene3D" id="3.30.230.10">
    <property type="match status" value="1"/>
</dbReference>
<dbReference type="PROSITE" id="PS51786">
    <property type="entry name" value="LON_PROTEOLYTIC"/>
    <property type="match status" value="1"/>
</dbReference>
<feature type="compositionally biased region" description="Basic and acidic residues" evidence="2">
    <location>
        <begin position="165"/>
        <end position="177"/>
    </location>
</feature>
<dbReference type="Pfam" id="PF13180">
    <property type="entry name" value="PDZ_2"/>
    <property type="match status" value="1"/>
</dbReference>
<gene>
    <name evidence="4" type="ORF">BN4615_P10196</name>
</gene>
<dbReference type="EC" id="3.4.21.53" evidence="1"/>
<sequence length="363" mass="37127">MARPSGSAPANKLIDMSRRALTLLLAGFLVLALGVIGAFRPVPYVVLSPGPTENTIGEVDKKPVISIQGRQTYPTSGALSLVTVAYQGGPAAQIDLLTALRGWLDPTVAVVPQETIFAPGRDAEEVEEENVVEMTSSQDSATAAALTELKIPYTVGVGVLSTEKGKPADGKVQKDDEITSVDGKPTKDSDAVQKAVKAHKPGESVVFGIVRGGKKLDVTLQTVAGPKGQTIVGLTMGPKFNFPFDVDINVGDVGGPSAGLMFSLGIFDKLTPGELTGGKKIAGTGTIQPTGEVGAIGGIAQKMIGAKDAGATVFLTPPGNCAEALNAAPDGLRLVKAETLHQAVLALDALRTGKGDVPSCAAG</sequence>
<protein>
    <recommendedName>
        <fullName evidence="1">endopeptidase La</fullName>
        <ecNumber evidence="1">3.4.21.53</ecNumber>
    </recommendedName>
</protein>
<name>A0A1M4EPC0_9ACTN</name>
<dbReference type="SUPFAM" id="SSF50156">
    <property type="entry name" value="PDZ domain-like"/>
    <property type="match status" value="1"/>
</dbReference>
<feature type="region of interest" description="Disordered" evidence="2">
    <location>
        <begin position="165"/>
        <end position="187"/>
    </location>
</feature>
<dbReference type="InterPro" id="IPR014721">
    <property type="entry name" value="Ribsml_uS5_D2-typ_fold_subgr"/>
</dbReference>
<keyword evidence="1" id="KW-0720">Serine protease</keyword>
<feature type="active site" evidence="1">
    <location>
        <position position="302"/>
    </location>
</feature>
<accession>A0A1M4EPC0</accession>
<dbReference type="InterPro" id="IPR020568">
    <property type="entry name" value="Ribosomal_Su5_D2-typ_SF"/>
</dbReference>
<dbReference type="GO" id="GO:0004176">
    <property type="term" value="F:ATP-dependent peptidase activity"/>
    <property type="evidence" value="ECO:0007669"/>
    <property type="project" value="UniProtKB-UniRule"/>
</dbReference>
<dbReference type="InterPro" id="IPR001478">
    <property type="entry name" value="PDZ"/>
</dbReference>
<dbReference type="EMBL" id="LT559118">
    <property type="protein sequence ID" value="SBP00680.1"/>
    <property type="molecule type" value="Genomic_DNA"/>
</dbReference>
<keyword evidence="1 4" id="KW-0645">Protease</keyword>
<dbReference type="InterPro" id="IPR027065">
    <property type="entry name" value="Lon_Prtase"/>
</dbReference>
<feature type="active site" evidence="1">
    <location>
        <position position="257"/>
    </location>
</feature>
<comment type="similarity">
    <text evidence="1">Belongs to the peptidase S16 family.</text>
</comment>
<reference evidence="4" key="1">
    <citation type="submission" date="2016-04" db="EMBL/GenBank/DDBJ databases">
        <authorList>
            <person name="Evans L.H."/>
            <person name="Alamgir A."/>
            <person name="Owens N."/>
            <person name="Weber N.D."/>
            <person name="Virtaneva K."/>
            <person name="Barbian K."/>
            <person name="Babar A."/>
            <person name="Rosenke K."/>
        </authorList>
    </citation>
    <scope>NUCLEOTIDE SEQUENCE</scope>
    <source>
        <strain evidence="4">Nono1</strain>
    </source>
</reference>
<feature type="domain" description="Lon proteolytic" evidence="3">
    <location>
        <begin position="249"/>
        <end position="350"/>
    </location>
</feature>
<keyword evidence="1" id="KW-0378">Hydrolase</keyword>